<evidence type="ECO:0000313" key="2">
    <source>
        <dbReference type="EMBL" id="MAA24131.1"/>
    </source>
</evidence>
<dbReference type="AlphaFoldDB" id="A0A224Z956"/>
<dbReference type="GO" id="GO:1990904">
    <property type="term" value="C:ribonucleoprotein complex"/>
    <property type="evidence" value="ECO:0007669"/>
    <property type="project" value="UniProtKB-KW"/>
</dbReference>
<dbReference type="EMBL" id="GFPF01012985">
    <property type="protein sequence ID" value="MAA24131.1"/>
    <property type="molecule type" value="Transcribed_RNA"/>
</dbReference>
<name>A0A224Z956_9ACAR</name>
<protein>
    <submittedName>
        <fullName evidence="2">U3 small nucleolar ribonucleoprotein LCP5</fullName>
    </submittedName>
</protein>
<sequence>MSQVTVSDRIEKELPEFLAYLKDVKDKASGVSAAVESLLSRVKNKRELSTAAVGRTKTKVSRTGRRQQSGVRATGPICFAARRQLSPD</sequence>
<feature type="compositionally biased region" description="Basic residues" evidence="1">
    <location>
        <begin position="56"/>
        <end position="65"/>
    </location>
</feature>
<reference evidence="2" key="1">
    <citation type="journal article" date="2017" name="Parasit. Vectors">
        <title>Sialotranscriptomics of Rhipicephalus zambeziensis reveals intricate expression profiles of secretory proteins and suggests tight temporal transcriptional regulation during blood-feeding.</title>
        <authorList>
            <person name="de Castro M.H."/>
            <person name="de Klerk D."/>
            <person name="Pienaar R."/>
            <person name="Rees D.J.G."/>
            <person name="Mans B.J."/>
        </authorList>
    </citation>
    <scope>NUCLEOTIDE SEQUENCE</scope>
    <source>
        <tissue evidence="2">Salivary glands</tissue>
    </source>
</reference>
<accession>A0A224Z956</accession>
<keyword evidence="2" id="KW-0687">Ribonucleoprotein</keyword>
<feature type="region of interest" description="Disordered" evidence="1">
    <location>
        <begin position="50"/>
        <end position="73"/>
    </location>
</feature>
<organism evidence="2">
    <name type="scientific">Rhipicephalus zambeziensis</name>
    <dbReference type="NCBI Taxonomy" id="60191"/>
    <lineage>
        <taxon>Eukaryota</taxon>
        <taxon>Metazoa</taxon>
        <taxon>Ecdysozoa</taxon>
        <taxon>Arthropoda</taxon>
        <taxon>Chelicerata</taxon>
        <taxon>Arachnida</taxon>
        <taxon>Acari</taxon>
        <taxon>Parasitiformes</taxon>
        <taxon>Ixodida</taxon>
        <taxon>Ixodoidea</taxon>
        <taxon>Ixodidae</taxon>
        <taxon>Rhipicephalinae</taxon>
        <taxon>Rhipicephalus</taxon>
        <taxon>Rhipicephalus</taxon>
    </lineage>
</organism>
<proteinExistence type="predicted"/>
<evidence type="ECO:0000256" key="1">
    <source>
        <dbReference type="SAM" id="MobiDB-lite"/>
    </source>
</evidence>